<comment type="caution">
    <text evidence="4">The sequence shown here is derived from an EMBL/GenBank/DDBJ whole genome shotgun (WGS) entry which is preliminary data.</text>
</comment>
<dbReference type="Pfam" id="PF09587">
    <property type="entry name" value="PGA_cap"/>
    <property type="match status" value="1"/>
</dbReference>
<proteinExistence type="inferred from homology"/>
<evidence type="ECO:0000256" key="1">
    <source>
        <dbReference type="ARBA" id="ARBA00005662"/>
    </source>
</evidence>
<dbReference type="EC" id="3.1.-.-" evidence="4"/>
<comment type="similarity">
    <text evidence="1">Belongs to the CapA family.</text>
</comment>
<feature type="transmembrane region" description="Helical" evidence="2">
    <location>
        <begin position="340"/>
        <end position="358"/>
    </location>
</feature>
<dbReference type="GO" id="GO:0016787">
    <property type="term" value="F:hydrolase activity"/>
    <property type="evidence" value="ECO:0007669"/>
    <property type="project" value="UniProtKB-KW"/>
</dbReference>
<dbReference type="PANTHER" id="PTHR33393">
    <property type="entry name" value="POLYGLUTAMINE SYNTHESIS ACCESSORY PROTEIN RV0574C-RELATED"/>
    <property type="match status" value="1"/>
</dbReference>
<dbReference type="AlphaFoldDB" id="A0AAW6UBS1"/>
<dbReference type="SUPFAM" id="SSF56300">
    <property type="entry name" value="Metallo-dependent phosphatases"/>
    <property type="match status" value="1"/>
</dbReference>
<protein>
    <submittedName>
        <fullName evidence="4">CapA family protein</fullName>
        <ecNumber evidence="4">3.1.-.-</ecNumber>
    </submittedName>
</protein>
<evidence type="ECO:0000313" key="4">
    <source>
        <dbReference type="EMBL" id="MDI6452383.1"/>
    </source>
</evidence>
<dbReference type="Proteomes" id="UP001431532">
    <property type="component" value="Unassembled WGS sequence"/>
</dbReference>
<keyword evidence="2" id="KW-0472">Membrane</keyword>
<reference evidence="4" key="1">
    <citation type="submission" date="2023-05" db="EMBL/GenBank/DDBJ databases">
        <title>Mariniplasma microaerophilum sp. nov., a novel anaerobic mollicute isolated from terrestrial mud volcano, Taman Peninsula, Russia.</title>
        <authorList>
            <person name="Khomyakova M.A."/>
            <person name="Merkel A.Y."/>
            <person name="Slobodkin A.I."/>
        </authorList>
    </citation>
    <scope>NUCLEOTIDE SEQUENCE</scope>
    <source>
        <strain evidence="4">M4Ah</strain>
    </source>
</reference>
<evidence type="ECO:0000259" key="3">
    <source>
        <dbReference type="SMART" id="SM00854"/>
    </source>
</evidence>
<organism evidence="4 5">
    <name type="scientific">Peloplasma aerotolerans</name>
    <dbReference type="NCBI Taxonomy" id="3044389"/>
    <lineage>
        <taxon>Bacteria</taxon>
        <taxon>Bacillati</taxon>
        <taxon>Mycoplasmatota</taxon>
        <taxon>Mollicutes</taxon>
        <taxon>Acholeplasmatales</taxon>
        <taxon>Acholeplasmataceae</taxon>
        <taxon>Peloplasma</taxon>
    </lineage>
</organism>
<feature type="domain" description="Capsule synthesis protein CapA" evidence="3">
    <location>
        <begin position="4"/>
        <end position="233"/>
    </location>
</feature>
<keyword evidence="4" id="KW-0378">Hydrolase</keyword>
<dbReference type="InterPro" id="IPR029052">
    <property type="entry name" value="Metallo-depent_PP-like"/>
</dbReference>
<dbReference type="Gene3D" id="3.60.21.10">
    <property type="match status" value="1"/>
</dbReference>
<dbReference type="SMART" id="SM00854">
    <property type="entry name" value="PGA_cap"/>
    <property type="match status" value="1"/>
</dbReference>
<dbReference type="InterPro" id="IPR019079">
    <property type="entry name" value="Capsule_synth_CapA"/>
</dbReference>
<accession>A0AAW6UBS1</accession>
<dbReference type="CDD" id="cd07381">
    <property type="entry name" value="MPP_CapA"/>
    <property type="match status" value="1"/>
</dbReference>
<dbReference type="EMBL" id="JASCXW010000004">
    <property type="protein sequence ID" value="MDI6452383.1"/>
    <property type="molecule type" value="Genomic_DNA"/>
</dbReference>
<dbReference type="PANTHER" id="PTHR33393:SF11">
    <property type="entry name" value="POLYGLUTAMINE SYNTHESIS ACCESSORY PROTEIN RV0574C-RELATED"/>
    <property type="match status" value="1"/>
</dbReference>
<dbReference type="RefSeq" id="WP_282838798.1">
    <property type="nucleotide sequence ID" value="NZ_JASCXW010000004.1"/>
</dbReference>
<gene>
    <name evidence="4" type="ORF">QJ521_02295</name>
</gene>
<evidence type="ECO:0000256" key="2">
    <source>
        <dbReference type="SAM" id="Phobius"/>
    </source>
</evidence>
<evidence type="ECO:0000313" key="5">
    <source>
        <dbReference type="Proteomes" id="UP001431532"/>
    </source>
</evidence>
<sequence length="370" mass="42774">MVTTMLSYGDTLLENEFIESLPISKLSSHFLNSDIITFNLETVISDSITSSIDKAFNFKTSTRNLKDFKSILSDKLLVCNIANNHILDFGVEGLKDTIENMIKLDFSFVGYSQNLKVEEGILFREVNGIKFAFLGAHNADNVTVHKPGLTSLDESLCAKVNYAKHKSDFVILHLHWGEELSVCPSPNQVKFAHMLIESGVDVILGHHPHILQSIENYKNGIIAYSQGNFQMITYDYSIKTKISMILSFEFNQKKVSYKIIPVVINKRIPNLIQDPINAKLYSEYMIEADYYFKKNSWFMFYIYTSKQYLIDSLQAWKIRLNKREKRLVLKILRWLLSKKTITMFLFLPFNLVFVNSISRKIIRKSKEKTL</sequence>
<keyword evidence="5" id="KW-1185">Reference proteome</keyword>
<keyword evidence="2" id="KW-0812">Transmembrane</keyword>
<keyword evidence="2" id="KW-1133">Transmembrane helix</keyword>
<name>A0AAW6UBS1_9MOLU</name>
<dbReference type="InterPro" id="IPR052169">
    <property type="entry name" value="CW_Biosynth-Accessory"/>
</dbReference>